<protein>
    <submittedName>
        <fullName evidence="9">FAD-binding protein</fullName>
    </submittedName>
</protein>
<dbReference type="InterPro" id="IPR012132">
    <property type="entry name" value="GMC_OxRdtase"/>
</dbReference>
<dbReference type="Gene3D" id="3.50.50.60">
    <property type="entry name" value="FAD/NAD(P)-binding domain"/>
    <property type="match status" value="1"/>
</dbReference>
<evidence type="ECO:0000256" key="3">
    <source>
        <dbReference type="ARBA" id="ARBA00022630"/>
    </source>
</evidence>
<dbReference type="InterPro" id="IPR036188">
    <property type="entry name" value="FAD/NAD-bd_sf"/>
</dbReference>
<evidence type="ECO:0000256" key="2">
    <source>
        <dbReference type="ARBA" id="ARBA00010790"/>
    </source>
</evidence>
<keyword evidence="3 6" id="KW-0285">Flavoprotein</keyword>
<dbReference type="GO" id="GO:0016614">
    <property type="term" value="F:oxidoreductase activity, acting on CH-OH group of donors"/>
    <property type="evidence" value="ECO:0007669"/>
    <property type="project" value="InterPro"/>
</dbReference>
<dbReference type="SUPFAM" id="SSF54373">
    <property type="entry name" value="FAD-linked reductases, C-terminal domain"/>
    <property type="match status" value="1"/>
</dbReference>
<dbReference type="AlphaFoldDB" id="A0A431VG63"/>
<evidence type="ECO:0000256" key="1">
    <source>
        <dbReference type="ARBA" id="ARBA00001974"/>
    </source>
</evidence>
<evidence type="ECO:0000256" key="6">
    <source>
        <dbReference type="RuleBase" id="RU003968"/>
    </source>
</evidence>
<dbReference type="InterPro" id="IPR007867">
    <property type="entry name" value="GMC_OxRtase_C"/>
</dbReference>
<dbReference type="PIRSF" id="PIRSF000137">
    <property type="entry name" value="Alcohol_oxidase"/>
    <property type="match status" value="1"/>
</dbReference>
<dbReference type="PANTHER" id="PTHR11552">
    <property type="entry name" value="GLUCOSE-METHANOL-CHOLINE GMC OXIDOREDUCTASE"/>
    <property type="match status" value="1"/>
</dbReference>
<dbReference type="Gene3D" id="3.30.560.10">
    <property type="entry name" value="Glucose Oxidase, domain 3"/>
    <property type="match status" value="1"/>
</dbReference>
<gene>
    <name evidence="9" type="ORF">EJ903_14495</name>
</gene>
<dbReference type="Pfam" id="PF05199">
    <property type="entry name" value="GMC_oxred_C"/>
    <property type="match status" value="1"/>
</dbReference>
<organism evidence="9 10">
    <name type="scientific">Azospirillum griseum</name>
    <dbReference type="NCBI Taxonomy" id="2496639"/>
    <lineage>
        <taxon>Bacteria</taxon>
        <taxon>Pseudomonadati</taxon>
        <taxon>Pseudomonadota</taxon>
        <taxon>Alphaproteobacteria</taxon>
        <taxon>Rhodospirillales</taxon>
        <taxon>Azospirillaceae</taxon>
        <taxon>Azospirillum</taxon>
    </lineage>
</organism>
<evidence type="ECO:0000256" key="4">
    <source>
        <dbReference type="ARBA" id="ARBA00022827"/>
    </source>
</evidence>
<keyword evidence="10" id="KW-1185">Reference proteome</keyword>
<dbReference type="PROSITE" id="PS00624">
    <property type="entry name" value="GMC_OXRED_2"/>
    <property type="match status" value="1"/>
</dbReference>
<dbReference type="GO" id="GO:0050660">
    <property type="term" value="F:flavin adenine dinucleotide binding"/>
    <property type="evidence" value="ECO:0007669"/>
    <property type="project" value="InterPro"/>
</dbReference>
<feature type="binding site" evidence="5">
    <location>
        <begin position="88"/>
        <end position="91"/>
    </location>
    <ligand>
        <name>FAD</name>
        <dbReference type="ChEBI" id="CHEBI:57692"/>
    </ligand>
</feature>
<dbReference type="InterPro" id="IPR000172">
    <property type="entry name" value="GMC_OxRdtase_N"/>
</dbReference>
<evidence type="ECO:0000313" key="10">
    <source>
        <dbReference type="Proteomes" id="UP000277007"/>
    </source>
</evidence>
<feature type="binding site" evidence="5">
    <location>
        <position position="80"/>
    </location>
    <ligand>
        <name>FAD</name>
        <dbReference type="ChEBI" id="CHEBI:57692"/>
    </ligand>
</feature>
<feature type="domain" description="Glucose-methanol-choline oxidoreductase N-terminal" evidence="7">
    <location>
        <begin position="78"/>
        <end position="101"/>
    </location>
</feature>
<evidence type="ECO:0000256" key="5">
    <source>
        <dbReference type="PIRSR" id="PIRSR000137-2"/>
    </source>
</evidence>
<evidence type="ECO:0000259" key="7">
    <source>
        <dbReference type="PROSITE" id="PS00623"/>
    </source>
</evidence>
<dbReference type="PROSITE" id="PS00623">
    <property type="entry name" value="GMC_OXRED_1"/>
    <property type="match status" value="1"/>
</dbReference>
<dbReference type="Proteomes" id="UP000277007">
    <property type="component" value="Unassembled WGS sequence"/>
</dbReference>
<feature type="domain" description="Glucose-methanol-choline oxidoreductase N-terminal" evidence="8">
    <location>
        <begin position="252"/>
        <end position="266"/>
    </location>
</feature>
<comment type="cofactor">
    <cofactor evidence="1 5">
        <name>FAD</name>
        <dbReference type="ChEBI" id="CHEBI:57692"/>
    </cofactor>
</comment>
<accession>A0A431VG63</accession>
<dbReference type="EMBL" id="RXMA01000013">
    <property type="protein sequence ID" value="RTR18845.1"/>
    <property type="molecule type" value="Genomic_DNA"/>
</dbReference>
<sequence>MHDYIITGGGPAGCVLAARLTEDPNVRVLLLEAGGRDLNPYIHMPVGFAKLTSGGVTWGYRTVPQRHLGNRAMLFAQGRVIGGGSSINAQVYTRGNAADYDGWAAAGCDGWTAADVLPYFKRAEDNERLCDTWHADGGPLGVSDPISPHPMSKVFIRAAQQAGHRYNPDFNGERQDGCGFYQVTQRHGRRSSAAVAYLHPARRRPNLTVRTGLQASRILLEKGRAVGVEAIDPRTRRVERFTAAREVLVTSGAIGSPKLLMLSGIGPADGLTRAGVTVTHDLPGVGRNLQDHLDLYVVSECSGPYSYDKHTRLDKTLWAGLQYLLFRQGPVTSNLAEAGGFAWADPSAPTPDIQFHFMLGSGIEAGLERLRNCGVTLNSAFLRPRSRGTVELASADPFAAPLIDPNYWADPYDRAMSIQGFRMAREIMRQSAFAPFIMAERFPGPTEESDEAIAAYAARTAKTDYHPVGTCKMGRDADAVVTPDLKVRGLDGLRVIDSSVMPLLVSSNTNAPTIMIGEKGADLVAGRTLPVVSSVSSARTLEDVS</sequence>
<keyword evidence="4 5" id="KW-0274">FAD</keyword>
<dbReference type="SUPFAM" id="SSF51905">
    <property type="entry name" value="FAD/NAD(P)-binding domain"/>
    <property type="match status" value="1"/>
</dbReference>
<dbReference type="RefSeq" id="WP_126616648.1">
    <property type="nucleotide sequence ID" value="NZ_JBHUCY010000038.1"/>
</dbReference>
<reference evidence="9 10" key="1">
    <citation type="submission" date="2018-12" db="EMBL/GenBank/DDBJ databases">
        <authorList>
            <person name="Yang Y."/>
        </authorList>
    </citation>
    <scope>NUCLEOTIDE SEQUENCE [LARGE SCALE GENOMIC DNA]</scope>
    <source>
        <strain evidence="9 10">L-25-5w-1</strain>
    </source>
</reference>
<dbReference type="Pfam" id="PF00732">
    <property type="entry name" value="GMC_oxred_N"/>
    <property type="match status" value="1"/>
</dbReference>
<evidence type="ECO:0000259" key="8">
    <source>
        <dbReference type="PROSITE" id="PS00624"/>
    </source>
</evidence>
<dbReference type="PANTHER" id="PTHR11552:SF147">
    <property type="entry name" value="CHOLINE DEHYDROGENASE, MITOCHONDRIAL"/>
    <property type="match status" value="1"/>
</dbReference>
<proteinExistence type="inferred from homology"/>
<evidence type="ECO:0000313" key="9">
    <source>
        <dbReference type="EMBL" id="RTR18845.1"/>
    </source>
</evidence>
<name>A0A431VG63_9PROT</name>
<comment type="caution">
    <text evidence="9">The sequence shown here is derived from an EMBL/GenBank/DDBJ whole genome shotgun (WGS) entry which is preliminary data.</text>
</comment>
<comment type="similarity">
    <text evidence="2 6">Belongs to the GMC oxidoreductase family.</text>
</comment>
<dbReference type="OrthoDB" id="9785276at2"/>